<dbReference type="EMBL" id="CAAALY010056114">
    <property type="protein sequence ID" value="VEL22382.1"/>
    <property type="molecule type" value="Genomic_DNA"/>
</dbReference>
<sequence>MSNDFFSGSSEHIWSIPMNLTITSSNGVIGRFRHLLTSATEVVTIPWNPVSSSLSCVDNEAQKGDAPFRLNFNADSTGFYRVHYLVEETSLRRMIKDFQEPNEEKKSEFSANLDLSLRLSRFNFMNDGFALVNTISFLFSFRLKRWMDGIRKLVSLKKTIGS</sequence>
<evidence type="ECO:0000313" key="2">
    <source>
        <dbReference type="Proteomes" id="UP000784294"/>
    </source>
</evidence>
<proteinExistence type="predicted"/>
<accession>A0A3S5BX00</accession>
<reference evidence="1" key="1">
    <citation type="submission" date="2018-11" db="EMBL/GenBank/DDBJ databases">
        <authorList>
            <consortium name="Pathogen Informatics"/>
        </authorList>
    </citation>
    <scope>NUCLEOTIDE SEQUENCE</scope>
</reference>
<name>A0A3S5BX00_9PLAT</name>
<dbReference type="Proteomes" id="UP000784294">
    <property type="component" value="Unassembled WGS sequence"/>
</dbReference>
<evidence type="ECO:0000313" key="1">
    <source>
        <dbReference type="EMBL" id="VEL22382.1"/>
    </source>
</evidence>
<dbReference type="AlphaFoldDB" id="A0A3S5BX00"/>
<gene>
    <name evidence="1" type="ORF">PXEA_LOCUS15822</name>
</gene>
<dbReference type="Gene3D" id="2.60.40.1910">
    <property type="match status" value="1"/>
</dbReference>
<comment type="caution">
    <text evidence="1">The sequence shown here is derived from an EMBL/GenBank/DDBJ whole genome shotgun (WGS) entry which is preliminary data.</text>
</comment>
<organism evidence="1 2">
    <name type="scientific">Protopolystoma xenopodis</name>
    <dbReference type="NCBI Taxonomy" id="117903"/>
    <lineage>
        <taxon>Eukaryota</taxon>
        <taxon>Metazoa</taxon>
        <taxon>Spiralia</taxon>
        <taxon>Lophotrochozoa</taxon>
        <taxon>Platyhelminthes</taxon>
        <taxon>Monogenea</taxon>
        <taxon>Polyopisthocotylea</taxon>
        <taxon>Polystomatidea</taxon>
        <taxon>Polystomatidae</taxon>
        <taxon>Protopolystoma</taxon>
    </lineage>
</organism>
<protein>
    <submittedName>
        <fullName evidence="1">Uncharacterized protein</fullName>
    </submittedName>
</protein>
<keyword evidence="2" id="KW-1185">Reference proteome</keyword>